<comment type="caution">
    <text evidence="6">The sequence shown here is derived from an EMBL/GenBank/DDBJ whole genome shotgun (WGS) entry which is preliminary data.</text>
</comment>
<dbReference type="InterPro" id="IPR051169">
    <property type="entry name" value="NADH-Q_oxidoreductase"/>
</dbReference>
<evidence type="ECO:0000313" key="6">
    <source>
        <dbReference type="EMBL" id="PIT86138.1"/>
    </source>
</evidence>
<keyword evidence="2" id="KW-0285">Flavoprotein</keyword>
<evidence type="ECO:0000256" key="1">
    <source>
        <dbReference type="ARBA" id="ARBA00001974"/>
    </source>
</evidence>
<protein>
    <submittedName>
        <fullName evidence="6">NAD(P)/FAD-dependent oxidoreductase</fullName>
    </submittedName>
</protein>
<dbReference type="PANTHER" id="PTHR42913">
    <property type="entry name" value="APOPTOSIS-INDUCING FACTOR 1"/>
    <property type="match status" value="1"/>
</dbReference>
<gene>
    <name evidence="6" type="ORF">COU33_04780</name>
</gene>
<dbReference type="Pfam" id="PF22366">
    <property type="entry name" value="NDH2_C"/>
    <property type="match status" value="1"/>
</dbReference>
<evidence type="ECO:0000256" key="2">
    <source>
        <dbReference type="ARBA" id="ARBA00022630"/>
    </source>
</evidence>
<sequence>PALGQIAVAQGELAAKNIIALIKNHPLKELDITLKGTLVSLGQWYATGKIGPLFIRGRLAWWLWRTIYLMKLLSWRKRLLVVTDWTMHLLSPRDISDV</sequence>
<evidence type="ECO:0000313" key="7">
    <source>
        <dbReference type="Proteomes" id="UP000229362"/>
    </source>
</evidence>
<keyword evidence="3" id="KW-0274">FAD</keyword>
<dbReference type="Gene3D" id="3.50.50.100">
    <property type="match status" value="1"/>
</dbReference>
<evidence type="ECO:0000259" key="5">
    <source>
        <dbReference type="Pfam" id="PF22366"/>
    </source>
</evidence>
<dbReference type="GO" id="GO:0003955">
    <property type="term" value="F:NAD(P)H dehydrogenase (quinone) activity"/>
    <property type="evidence" value="ECO:0007669"/>
    <property type="project" value="TreeGrafter"/>
</dbReference>
<name>A0A2M6W077_9BACT</name>
<dbReference type="EMBL" id="PFBZ01000203">
    <property type="protein sequence ID" value="PIT86138.1"/>
    <property type="molecule type" value="Genomic_DNA"/>
</dbReference>
<keyword evidence="4" id="KW-0560">Oxidoreductase</keyword>
<dbReference type="InterPro" id="IPR054585">
    <property type="entry name" value="NDH2-like_C"/>
</dbReference>
<feature type="domain" description="External alternative NADH-ubiquinone oxidoreductase-like C-terminal" evidence="5">
    <location>
        <begin position="35"/>
        <end position="94"/>
    </location>
</feature>
<dbReference type="Proteomes" id="UP000229362">
    <property type="component" value="Unassembled WGS sequence"/>
</dbReference>
<dbReference type="PANTHER" id="PTHR42913:SF3">
    <property type="entry name" value="64 KDA MITOCHONDRIAL NADH DEHYDROGENASE (EUROFUNG)"/>
    <property type="match status" value="1"/>
</dbReference>
<evidence type="ECO:0000256" key="3">
    <source>
        <dbReference type="ARBA" id="ARBA00022827"/>
    </source>
</evidence>
<proteinExistence type="predicted"/>
<dbReference type="AlphaFoldDB" id="A0A2M6W077"/>
<accession>A0A2M6W077</accession>
<dbReference type="GO" id="GO:0019646">
    <property type="term" value="P:aerobic electron transport chain"/>
    <property type="evidence" value="ECO:0007669"/>
    <property type="project" value="TreeGrafter"/>
</dbReference>
<reference evidence="7" key="1">
    <citation type="submission" date="2017-09" db="EMBL/GenBank/DDBJ databases">
        <title>Depth-based differentiation of microbial function through sediment-hosted aquifers and enrichment of novel symbionts in the deep terrestrial subsurface.</title>
        <authorList>
            <person name="Probst A.J."/>
            <person name="Ladd B."/>
            <person name="Jarett J.K."/>
            <person name="Geller-Mcgrath D.E."/>
            <person name="Sieber C.M.K."/>
            <person name="Emerson J.B."/>
            <person name="Anantharaman K."/>
            <person name="Thomas B.C."/>
            <person name="Malmstrom R."/>
            <person name="Stieglmeier M."/>
            <person name="Klingl A."/>
            <person name="Woyke T."/>
            <person name="Ryan C.M."/>
            <person name="Banfield J.F."/>
        </authorList>
    </citation>
    <scope>NUCLEOTIDE SEQUENCE [LARGE SCALE GENOMIC DNA]</scope>
</reference>
<evidence type="ECO:0000256" key="4">
    <source>
        <dbReference type="ARBA" id="ARBA00023002"/>
    </source>
</evidence>
<feature type="non-terminal residue" evidence="6">
    <location>
        <position position="1"/>
    </location>
</feature>
<organism evidence="6 7">
    <name type="scientific">Candidatus Magasanikbacteria bacterium CG10_big_fil_rev_8_21_14_0_10_43_6</name>
    <dbReference type="NCBI Taxonomy" id="1974650"/>
    <lineage>
        <taxon>Bacteria</taxon>
        <taxon>Candidatus Magasanikiibacteriota</taxon>
    </lineage>
</organism>
<comment type="cofactor">
    <cofactor evidence="1">
        <name>FAD</name>
        <dbReference type="ChEBI" id="CHEBI:57692"/>
    </cofactor>
</comment>